<dbReference type="STRING" id="6526.A0A2C9M827"/>
<feature type="transmembrane region" description="Helical" evidence="2">
    <location>
        <begin position="306"/>
        <end position="331"/>
    </location>
</feature>
<dbReference type="InterPro" id="IPR016833">
    <property type="entry name" value="Put_Na-Bile_cotransptr"/>
</dbReference>
<dbReference type="PANTHER" id="PTHR18640">
    <property type="entry name" value="SOLUTE CARRIER FAMILY 10 MEMBER 7"/>
    <property type="match status" value="1"/>
</dbReference>
<comment type="similarity">
    <text evidence="1">Belongs to the bile acid:sodium symporter (BASS) (TC 2.A.28) family.</text>
</comment>
<dbReference type="VEuPathDB" id="VectorBase:BGLAX_035934"/>
<evidence type="ECO:0000313" key="3">
    <source>
        <dbReference type="EnsemblMetazoa" id="BGLB039633-PE"/>
    </source>
</evidence>
<dbReference type="Pfam" id="PF13593">
    <property type="entry name" value="SBF_like"/>
    <property type="match status" value="1"/>
</dbReference>
<dbReference type="PANTHER" id="PTHR18640:SF5">
    <property type="entry name" value="SODIUM_BILE ACID COTRANSPORTER 7"/>
    <property type="match status" value="1"/>
</dbReference>
<dbReference type="VEuPathDB" id="VectorBase:BGLB039633"/>
<dbReference type="OrthoDB" id="188035at2759"/>
<dbReference type="RefSeq" id="XP_013092531.2">
    <property type="nucleotide sequence ID" value="XM_013237077.2"/>
</dbReference>
<organism evidence="3 4">
    <name type="scientific">Biomphalaria glabrata</name>
    <name type="common">Bloodfluke planorb</name>
    <name type="synonym">Freshwater snail</name>
    <dbReference type="NCBI Taxonomy" id="6526"/>
    <lineage>
        <taxon>Eukaryota</taxon>
        <taxon>Metazoa</taxon>
        <taxon>Spiralia</taxon>
        <taxon>Lophotrochozoa</taxon>
        <taxon>Mollusca</taxon>
        <taxon>Gastropoda</taxon>
        <taxon>Heterobranchia</taxon>
        <taxon>Euthyneura</taxon>
        <taxon>Panpulmonata</taxon>
        <taxon>Hygrophila</taxon>
        <taxon>Lymnaeoidea</taxon>
        <taxon>Planorbidae</taxon>
        <taxon>Biomphalaria</taxon>
    </lineage>
</organism>
<keyword evidence="2" id="KW-0472">Membrane</keyword>
<dbReference type="EnsemblMetazoa" id="BGLB039633-RE">
    <property type="protein sequence ID" value="BGLB039633-PE"/>
    <property type="gene ID" value="BGLB039633"/>
</dbReference>
<gene>
    <name evidence="3" type="primary">106076217</name>
</gene>
<feature type="transmembrane region" description="Helical" evidence="2">
    <location>
        <begin position="80"/>
        <end position="105"/>
    </location>
</feature>
<feature type="transmembrane region" description="Helical" evidence="2">
    <location>
        <begin position="277"/>
        <end position="300"/>
    </location>
</feature>
<feature type="transmembrane region" description="Helical" evidence="2">
    <location>
        <begin position="143"/>
        <end position="166"/>
    </location>
</feature>
<reference evidence="3" key="1">
    <citation type="submission" date="2020-05" db="UniProtKB">
        <authorList>
            <consortium name="EnsemblMetazoa"/>
        </authorList>
    </citation>
    <scope>IDENTIFICATION</scope>
    <source>
        <strain evidence="3">BB02</strain>
    </source>
</reference>
<dbReference type="AlphaFoldDB" id="A0A2C9M827"/>
<dbReference type="Proteomes" id="UP000076420">
    <property type="component" value="Unassembled WGS sequence"/>
</dbReference>
<dbReference type="KEGG" id="bgt:106076217"/>
<feature type="transmembrane region" description="Helical" evidence="2">
    <location>
        <begin position="20"/>
        <end position="38"/>
    </location>
</feature>
<sequence length="351" mass="39008">MQSKLDLHLEFNIKMNNLQFCSGLIGVILLAKLAPSIGNKGGILHPEITSKYFAVFLLFFINGVTLPIETLKAALFRVDVHCLIQGFTFVVFPAFMYILVMMLHYSFLHPAILDGMMILSVMPPPVSSAIMMTKAVGGNVAAALFNSAFGSMMGVFITPSLIMLLFGRSEIEVPTEIIIKQLFITVVVPVVLGQIVRIYTLEWLNKKNLPFNSISQWLIFFIIYTTFCASFSREISGLDTVSFLFLTFLIIGLQICIMVFLAVMSSSALFKLKSSDIAAVVYCASHKYITLGIPVIEIIFEGNQNISYLATPLLLYNPIQIVFGGMTLTYFQKWLGSPKGSRVLPTYQSQV</sequence>
<dbReference type="Gene3D" id="1.20.1530.20">
    <property type="match status" value="1"/>
</dbReference>
<protein>
    <recommendedName>
        <fullName evidence="5">Sodium/bile acid cotransporter</fullName>
    </recommendedName>
</protein>
<evidence type="ECO:0000313" key="4">
    <source>
        <dbReference type="Proteomes" id="UP000076420"/>
    </source>
</evidence>
<accession>A0A2C9M827</accession>
<feature type="transmembrane region" description="Helical" evidence="2">
    <location>
        <begin position="244"/>
        <end position="265"/>
    </location>
</feature>
<evidence type="ECO:0000256" key="1">
    <source>
        <dbReference type="ARBA" id="ARBA00006528"/>
    </source>
</evidence>
<feature type="transmembrane region" description="Helical" evidence="2">
    <location>
        <begin position="178"/>
        <end position="199"/>
    </location>
</feature>
<dbReference type="InterPro" id="IPR038770">
    <property type="entry name" value="Na+/solute_symporter_sf"/>
</dbReference>
<evidence type="ECO:0008006" key="5">
    <source>
        <dbReference type="Google" id="ProtNLM"/>
    </source>
</evidence>
<keyword evidence="2" id="KW-1133">Transmembrane helix</keyword>
<feature type="transmembrane region" description="Helical" evidence="2">
    <location>
        <begin position="50"/>
        <end position="68"/>
    </location>
</feature>
<keyword evidence="2" id="KW-0812">Transmembrane</keyword>
<feature type="transmembrane region" description="Helical" evidence="2">
    <location>
        <begin position="211"/>
        <end position="232"/>
    </location>
</feature>
<proteinExistence type="inferred from homology"/>
<dbReference type="GO" id="GO:0005886">
    <property type="term" value="C:plasma membrane"/>
    <property type="evidence" value="ECO:0007669"/>
    <property type="project" value="TreeGrafter"/>
</dbReference>
<evidence type="ECO:0000256" key="2">
    <source>
        <dbReference type="SAM" id="Phobius"/>
    </source>
</evidence>
<name>A0A2C9M827_BIOGL</name>